<dbReference type="InterPro" id="IPR001296">
    <property type="entry name" value="Glyco_trans_1"/>
</dbReference>
<keyword evidence="4" id="KW-1185">Reference proteome</keyword>
<comment type="caution">
    <text evidence="3">The sequence shown here is derived from an EMBL/GenBank/DDBJ whole genome shotgun (WGS) entry which is preliminary data.</text>
</comment>
<sequence>MKIAYFLPSLANKGPVIVVRDIVSHLKNLAEIDVYYFDPIEEVIMGCSTRRISMFESIDFEKYDILHSHMLRPDAYLYLHQRKIKGKRISTLHNYVEADLRNSYNGIISFTFTKLWKLLLSKHDLLVALSAHMKDYYLNLYGNKKVSHIYNGRNVNKAESASISKEDVEVIMNFKGNSLLLGAAAELTDRKGIDQSLYLLAQNPELKLLIVGDGPRKKFLTDLSIKLQVHDRCLFLGYRHNGFRYYRFFDIYAMTSRSEGFPLALIEAAAFGLPTLSSDLPVFKETFTDKEVSFYLLENIDSMQQAFEKLVKNRKEYSTNICSKYFRCYTAQTMALNYLETYKKLIGSEV</sequence>
<name>A0ABW6BP93_9BACT</name>
<dbReference type="InterPro" id="IPR028098">
    <property type="entry name" value="Glyco_trans_4-like_N"/>
</dbReference>
<dbReference type="Gene3D" id="3.40.50.2000">
    <property type="entry name" value="Glycogen Phosphorylase B"/>
    <property type="match status" value="2"/>
</dbReference>
<evidence type="ECO:0000259" key="1">
    <source>
        <dbReference type="Pfam" id="PF00534"/>
    </source>
</evidence>
<protein>
    <submittedName>
        <fullName evidence="3">Glycosyltransferase family 4 protein</fullName>
        <ecNumber evidence="3">2.4.-.-</ecNumber>
    </submittedName>
</protein>
<dbReference type="PANTHER" id="PTHR12526:SF630">
    <property type="entry name" value="GLYCOSYLTRANSFERASE"/>
    <property type="match status" value="1"/>
</dbReference>
<dbReference type="GO" id="GO:0016757">
    <property type="term" value="F:glycosyltransferase activity"/>
    <property type="evidence" value="ECO:0007669"/>
    <property type="project" value="UniProtKB-KW"/>
</dbReference>
<evidence type="ECO:0000259" key="2">
    <source>
        <dbReference type="Pfam" id="PF13439"/>
    </source>
</evidence>
<dbReference type="EMBL" id="JBHUOX010000001">
    <property type="protein sequence ID" value="MFD2998832.1"/>
    <property type="molecule type" value="Genomic_DNA"/>
</dbReference>
<keyword evidence="3" id="KW-0328">Glycosyltransferase</keyword>
<feature type="domain" description="Glycosyltransferase subfamily 4-like N-terminal" evidence="2">
    <location>
        <begin position="57"/>
        <end position="155"/>
    </location>
</feature>
<feature type="domain" description="Glycosyl transferase family 1" evidence="1">
    <location>
        <begin position="173"/>
        <end position="317"/>
    </location>
</feature>
<accession>A0ABW6BP93</accession>
<evidence type="ECO:0000313" key="4">
    <source>
        <dbReference type="Proteomes" id="UP001597641"/>
    </source>
</evidence>
<dbReference type="RefSeq" id="WP_377479259.1">
    <property type="nucleotide sequence ID" value="NZ_JBHUOX010000001.1"/>
</dbReference>
<reference evidence="4" key="1">
    <citation type="journal article" date="2019" name="Int. J. Syst. Evol. Microbiol.">
        <title>The Global Catalogue of Microorganisms (GCM) 10K type strain sequencing project: providing services to taxonomists for standard genome sequencing and annotation.</title>
        <authorList>
            <consortium name="The Broad Institute Genomics Platform"/>
            <consortium name="The Broad Institute Genome Sequencing Center for Infectious Disease"/>
            <person name="Wu L."/>
            <person name="Ma J."/>
        </authorList>
    </citation>
    <scope>NUCLEOTIDE SEQUENCE [LARGE SCALE GENOMIC DNA]</scope>
    <source>
        <strain evidence="4">KCTC 23984</strain>
    </source>
</reference>
<dbReference type="PANTHER" id="PTHR12526">
    <property type="entry name" value="GLYCOSYLTRANSFERASE"/>
    <property type="match status" value="1"/>
</dbReference>
<dbReference type="Pfam" id="PF13439">
    <property type="entry name" value="Glyco_transf_4"/>
    <property type="match status" value="1"/>
</dbReference>
<keyword evidence="3" id="KW-0808">Transferase</keyword>
<dbReference type="Proteomes" id="UP001597641">
    <property type="component" value="Unassembled WGS sequence"/>
</dbReference>
<dbReference type="SUPFAM" id="SSF53756">
    <property type="entry name" value="UDP-Glycosyltransferase/glycogen phosphorylase"/>
    <property type="match status" value="1"/>
</dbReference>
<proteinExistence type="predicted"/>
<dbReference type="EC" id="2.4.-.-" evidence="3"/>
<evidence type="ECO:0000313" key="3">
    <source>
        <dbReference type="EMBL" id="MFD2998832.1"/>
    </source>
</evidence>
<gene>
    <name evidence="3" type="ORF">ACFS7Z_00545</name>
</gene>
<dbReference type="CDD" id="cd03801">
    <property type="entry name" value="GT4_PimA-like"/>
    <property type="match status" value="1"/>
</dbReference>
<organism evidence="3 4">
    <name type="scientific">Pontibacter toksunensis</name>
    <dbReference type="NCBI Taxonomy" id="1332631"/>
    <lineage>
        <taxon>Bacteria</taxon>
        <taxon>Pseudomonadati</taxon>
        <taxon>Bacteroidota</taxon>
        <taxon>Cytophagia</taxon>
        <taxon>Cytophagales</taxon>
        <taxon>Hymenobacteraceae</taxon>
        <taxon>Pontibacter</taxon>
    </lineage>
</organism>
<dbReference type="Pfam" id="PF00534">
    <property type="entry name" value="Glycos_transf_1"/>
    <property type="match status" value="1"/>
</dbReference>